<sequence>MYQLSHEAKRTKRITKLYEIMFGLVAIINVISFLTKEEYIQGMMSALLFSLVFWFVKRKKEWAKFTLKVVVWVHVGLLGLIIVVSLVQLMR</sequence>
<reference evidence="2 3" key="1">
    <citation type="submission" date="2021-01" db="EMBL/GenBank/DDBJ databases">
        <title>Genomic Encyclopedia of Type Strains, Phase IV (KMG-IV): sequencing the most valuable type-strain genomes for metagenomic binning, comparative biology and taxonomic classification.</title>
        <authorList>
            <person name="Goeker M."/>
        </authorList>
    </citation>
    <scope>NUCLEOTIDE SEQUENCE [LARGE SCALE GENOMIC DNA]</scope>
    <source>
        <strain evidence="2 3">DSM 104297</strain>
    </source>
</reference>
<evidence type="ECO:0000313" key="2">
    <source>
        <dbReference type="EMBL" id="MBM7702808.1"/>
    </source>
</evidence>
<gene>
    <name evidence="2" type="ORF">JOC83_001655</name>
</gene>
<organism evidence="2 3">
    <name type="scientific">Priestia iocasae</name>
    <dbReference type="NCBI Taxonomy" id="2291674"/>
    <lineage>
        <taxon>Bacteria</taxon>
        <taxon>Bacillati</taxon>
        <taxon>Bacillota</taxon>
        <taxon>Bacilli</taxon>
        <taxon>Bacillales</taxon>
        <taxon>Bacillaceae</taxon>
        <taxon>Priestia</taxon>
    </lineage>
</organism>
<accession>A0ABS2QTL1</accession>
<protein>
    <submittedName>
        <fullName evidence="2">Cytochrome c oxidase subunit IV</fullName>
    </submittedName>
</protein>
<dbReference type="EMBL" id="JAFBFC010000003">
    <property type="protein sequence ID" value="MBM7702808.1"/>
    <property type="molecule type" value="Genomic_DNA"/>
</dbReference>
<feature type="transmembrane region" description="Helical" evidence="1">
    <location>
        <begin position="17"/>
        <end position="34"/>
    </location>
</feature>
<evidence type="ECO:0000313" key="3">
    <source>
        <dbReference type="Proteomes" id="UP000809829"/>
    </source>
</evidence>
<dbReference type="Proteomes" id="UP000809829">
    <property type="component" value="Unassembled WGS sequence"/>
</dbReference>
<keyword evidence="1" id="KW-0812">Transmembrane</keyword>
<dbReference type="RefSeq" id="WP_205186123.1">
    <property type="nucleotide sequence ID" value="NZ_JAFBFC010000003.1"/>
</dbReference>
<name>A0ABS2QTL1_9BACI</name>
<evidence type="ECO:0000256" key="1">
    <source>
        <dbReference type="SAM" id="Phobius"/>
    </source>
</evidence>
<comment type="caution">
    <text evidence="2">The sequence shown here is derived from an EMBL/GenBank/DDBJ whole genome shotgun (WGS) entry which is preliminary data.</text>
</comment>
<feature type="transmembrane region" description="Helical" evidence="1">
    <location>
        <begin position="40"/>
        <end position="57"/>
    </location>
</feature>
<keyword evidence="1" id="KW-0472">Membrane</keyword>
<keyword evidence="3" id="KW-1185">Reference proteome</keyword>
<proteinExistence type="predicted"/>
<keyword evidence="1" id="KW-1133">Transmembrane helix</keyword>
<feature type="transmembrane region" description="Helical" evidence="1">
    <location>
        <begin position="69"/>
        <end position="90"/>
    </location>
</feature>